<dbReference type="SUPFAM" id="SSF55469">
    <property type="entry name" value="FMN-dependent nitroreductase-like"/>
    <property type="match status" value="1"/>
</dbReference>
<dbReference type="EMBL" id="NILF01000070">
    <property type="protein sequence ID" value="TWL32326.1"/>
    <property type="molecule type" value="Genomic_DNA"/>
</dbReference>
<protein>
    <submittedName>
        <fullName evidence="2">NAD(P)H nitroreductase MhqN</fullName>
    </submittedName>
</protein>
<feature type="domain" description="Nitroreductase" evidence="1">
    <location>
        <begin position="4"/>
        <end position="58"/>
    </location>
</feature>
<name>A0ABY3FPM1_9BACI</name>
<organism evidence="2 3">
    <name type="scientific">Bacillus paralicheniformis</name>
    <dbReference type="NCBI Taxonomy" id="1648923"/>
    <lineage>
        <taxon>Bacteria</taxon>
        <taxon>Bacillati</taxon>
        <taxon>Bacillota</taxon>
        <taxon>Bacilli</taxon>
        <taxon>Bacillales</taxon>
        <taxon>Bacillaceae</taxon>
        <taxon>Bacillus</taxon>
    </lineage>
</organism>
<comment type="caution">
    <text evidence="2">The sequence shown here is derived from an EMBL/GenBank/DDBJ whole genome shotgun (WGS) entry which is preliminary data.</text>
</comment>
<dbReference type="Pfam" id="PF00881">
    <property type="entry name" value="Nitroreductase"/>
    <property type="match status" value="1"/>
</dbReference>
<accession>A0ABY3FPM1</accession>
<evidence type="ECO:0000313" key="3">
    <source>
        <dbReference type="Proteomes" id="UP000429980"/>
    </source>
</evidence>
<dbReference type="Proteomes" id="UP000429980">
    <property type="component" value="Unassembled WGS sequence"/>
</dbReference>
<dbReference type="PANTHER" id="PTHR43543">
    <property type="entry name" value="MALONIC SEMIALDEHYDE REDUCTASE RUTE-RELATED"/>
    <property type="match status" value="1"/>
</dbReference>
<gene>
    <name evidence="2" type="ORF">CHCC15381_2850</name>
</gene>
<dbReference type="PANTHER" id="PTHR43543:SF1">
    <property type="entry name" value="MALONIC SEMIALDEHYDE REDUCTASE RUTE-RELATED"/>
    <property type="match status" value="1"/>
</dbReference>
<dbReference type="InterPro" id="IPR029479">
    <property type="entry name" value="Nitroreductase"/>
</dbReference>
<proteinExistence type="predicted"/>
<dbReference type="InterPro" id="IPR000415">
    <property type="entry name" value="Nitroreductase-like"/>
</dbReference>
<sequence length="80" mass="9300">MKEEAIRNASLSAMMFMLAAKNRGWDTCPMIGFDSDQVRELLEIPDTHEIVLMITIGKEKESSRRLRGYRKPVNEFVSFY</sequence>
<reference evidence="2 3" key="1">
    <citation type="submission" date="2019-06" db="EMBL/GenBank/DDBJ databases">
        <title>Genome sequence analysis of &gt;100 Bacillus licheniformis strains suggests intrinsic resistance to this species.</title>
        <authorList>
            <person name="Wels M."/>
            <person name="Siezen R.J."/>
            <person name="Johansen E."/>
            <person name="Stuer-Lauridsen B."/>
            <person name="Bjerre K."/>
            <person name="Nielsen B.K.K."/>
        </authorList>
    </citation>
    <scope>NUCLEOTIDE SEQUENCE [LARGE SCALE GENOMIC DNA]</scope>
    <source>
        <strain evidence="2 3">BAC-15381</strain>
    </source>
</reference>
<dbReference type="InterPro" id="IPR050461">
    <property type="entry name" value="Nitroreductase_HadB/RutE"/>
</dbReference>
<evidence type="ECO:0000259" key="1">
    <source>
        <dbReference type="Pfam" id="PF00881"/>
    </source>
</evidence>
<evidence type="ECO:0000313" key="2">
    <source>
        <dbReference type="EMBL" id="TWL32326.1"/>
    </source>
</evidence>
<keyword evidence="3" id="KW-1185">Reference proteome</keyword>
<dbReference type="Gene3D" id="3.40.109.10">
    <property type="entry name" value="NADH Oxidase"/>
    <property type="match status" value="1"/>
</dbReference>